<keyword evidence="6" id="KW-1185">Reference proteome</keyword>
<dbReference type="EMBL" id="LRBG01000004">
    <property type="protein sequence ID" value="KXU90177.1"/>
    <property type="molecule type" value="Genomic_DNA"/>
</dbReference>
<dbReference type="GO" id="GO:0003677">
    <property type="term" value="F:DNA binding"/>
    <property type="evidence" value="ECO:0007669"/>
    <property type="project" value="UniProtKB-KW"/>
</dbReference>
<reference evidence="5 6" key="1">
    <citation type="journal article" date="2015" name="Int. J. Syst. Evol. Microbiol.">
        <title>Burkholderia monticola sp. nov., isolated from mountain soil.</title>
        <authorList>
            <person name="Baek I."/>
            <person name="Seo B."/>
            <person name="Lee I."/>
            <person name="Yi H."/>
            <person name="Chun J."/>
        </authorList>
    </citation>
    <scope>NUCLEOTIDE SEQUENCE [LARGE SCALE GENOMIC DNA]</scope>
    <source>
        <strain evidence="5 6">JC2948</strain>
    </source>
</reference>
<dbReference type="Gene3D" id="3.90.220.20">
    <property type="entry name" value="DNA methylase specificity domains"/>
    <property type="match status" value="1"/>
</dbReference>
<dbReference type="PANTHER" id="PTHR30408">
    <property type="entry name" value="TYPE-1 RESTRICTION ENZYME ECOKI SPECIFICITY PROTEIN"/>
    <property type="match status" value="1"/>
</dbReference>
<dbReference type="InterPro" id="IPR052021">
    <property type="entry name" value="Type-I_RS_S_subunit"/>
</dbReference>
<comment type="caution">
    <text evidence="5">The sequence shown here is derived from an EMBL/GenBank/DDBJ whole genome shotgun (WGS) entry which is preliminary data.</text>
</comment>
<evidence type="ECO:0000256" key="1">
    <source>
        <dbReference type="ARBA" id="ARBA00010923"/>
    </source>
</evidence>
<evidence type="ECO:0000256" key="3">
    <source>
        <dbReference type="ARBA" id="ARBA00023125"/>
    </source>
</evidence>
<evidence type="ECO:0000256" key="2">
    <source>
        <dbReference type="ARBA" id="ARBA00022747"/>
    </source>
</evidence>
<accession>A0A149PYX1</accession>
<feature type="domain" description="Type I restriction modification DNA specificity" evidence="4">
    <location>
        <begin position="42"/>
        <end position="207"/>
    </location>
</feature>
<dbReference type="InterPro" id="IPR044946">
    <property type="entry name" value="Restrct_endonuc_typeI_TRD_sf"/>
</dbReference>
<protein>
    <recommendedName>
        <fullName evidence="4">Type I restriction modification DNA specificity domain-containing protein</fullName>
    </recommendedName>
</protein>
<name>A0A149PYX1_9BURK</name>
<dbReference type="AlphaFoldDB" id="A0A149PYX1"/>
<dbReference type="SUPFAM" id="SSF116734">
    <property type="entry name" value="DNA methylase specificity domain"/>
    <property type="match status" value="1"/>
</dbReference>
<proteinExistence type="inferred from homology"/>
<dbReference type="Pfam" id="PF01420">
    <property type="entry name" value="Methylase_S"/>
    <property type="match status" value="1"/>
</dbReference>
<dbReference type="Proteomes" id="UP000075613">
    <property type="component" value="Unassembled WGS sequence"/>
</dbReference>
<dbReference type="PANTHER" id="PTHR30408:SF12">
    <property type="entry name" value="TYPE I RESTRICTION ENZYME MJAVIII SPECIFICITY SUBUNIT"/>
    <property type="match status" value="1"/>
</dbReference>
<keyword evidence="2" id="KW-0680">Restriction system</keyword>
<evidence type="ECO:0000313" key="5">
    <source>
        <dbReference type="EMBL" id="KXU90177.1"/>
    </source>
</evidence>
<sequence>MNATLEAMAQALFQSWFVNLDPIRANSGSEPTVAKQVAADAGWDTRSLDEIAHYLNGVALQKYPPGDGPTLPVIKIAQLRKGSTIDAGRCNSDLPPAYIVQDGDVLFSWSGTLEVELWCGGVGALNQHLFKVTSKEFPKWFYYLWTRHHLDEFRRIAAAKATTMGHIQRSHLSAAKVIVPPKAVLEEMSLSMSPLVEKIILNRVQSRNHVALRDALLPKLLIGDLELEDAERIVEDV</sequence>
<organism evidence="5 6">
    <name type="scientific">Paraburkholderia monticola</name>
    <dbReference type="NCBI Taxonomy" id="1399968"/>
    <lineage>
        <taxon>Bacteria</taxon>
        <taxon>Pseudomonadati</taxon>
        <taxon>Pseudomonadota</taxon>
        <taxon>Betaproteobacteria</taxon>
        <taxon>Burkholderiales</taxon>
        <taxon>Burkholderiaceae</taxon>
        <taxon>Paraburkholderia</taxon>
    </lineage>
</organism>
<comment type="similarity">
    <text evidence="1">Belongs to the type-I restriction system S methylase family.</text>
</comment>
<dbReference type="GO" id="GO:0009307">
    <property type="term" value="P:DNA restriction-modification system"/>
    <property type="evidence" value="ECO:0007669"/>
    <property type="project" value="UniProtKB-KW"/>
</dbReference>
<dbReference type="STRING" id="1399968.CI15_07120"/>
<dbReference type="InterPro" id="IPR000055">
    <property type="entry name" value="Restrct_endonuc_typeI_TRD"/>
</dbReference>
<gene>
    <name evidence="5" type="ORF">CI15_07120</name>
</gene>
<evidence type="ECO:0000313" key="6">
    <source>
        <dbReference type="Proteomes" id="UP000075613"/>
    </source>
</evidence>
<keyword evidence="3" id="KW-0238">DNA-binding</keyword>
<evidence type="ECO:0000259" key="4">
    <source>
        <dbReference type="Pfam" id="PF01420"/>
    </source>
</evidence>